<name>A0A814NS78_9BILA</name>
<organism evidence="2 3">
    <name type="scientific">Brachionus calyciflorus</name>
    <dbReference type="NCBI Taxonomy" id="104777"/>
    <lineage>
        <taxon>Eukaryota</taxon>
        <taxon>Metazoa</taxon>
        <taxon>Spiralia</taxon>
        <taxon>Gnathifera</taxon>
        <taxon>Rotifera</taxon>
        <taxon>Eurotatoria</taxon>
        <taxon>Monogononta</taxon>
        <taxon>Pseudotrocha</taxon>
        <taxon>Ploima</taxon>
        <taxon>Brachionidae</taxon>
        <taxon>Brachionus</taxon>
    </lineage>
</organism>
<dbReference type="EMBL" id="CAJNOC010007217">
    <property type="protein sequence ID" value="CAF1094247.1"/>
    <property type="molecule type" value="Genomic_DNA"/>
</dbReference>
<feature type="non-terminal residue" evidence="2">
    <location>
        <position position="1"/>
    </location>
</feature>
<dbReference type="Proteomes" id="UP000663879">
    <property type="component" value="Unassembled WGS sequence"/>
</dbReference>
<dbReference type="AlphaFoldDB" id="A0A814NS78"/>
<keyword evidence="3" id="KW-1185">Reference proteome</keyword>
<gene>
    <name evidence="2" type="ORF">OXX778_LOCUS20823</name>
</gene>
<accession>A0A814NS78</accession>
<sequence>MDEIYSSDSDNDQKVKPKLTFNEFDLRIKQNQSIRLNDSISSVETDNFSSDSDFEVYENYENNDYYESDSQSTQFSTITETETENSDEDSDLEDEIYPGKDLAEKKISDVTNMPFYGNKENFISLILFVDE</sequence>
<evidence type="ECO:0000313" key="2">
    <source>
        <dbReference type="EMBL" id="CAF1094247.1"/>
    </source>
</evidence>
<evidence type="ECO:0000256" key="1">
    <source>
        <dbReference type="SAM" id="MobiDB-lite"/>
    </source>
</evidence>
<proteinExistence type="predicted"/>
<feature type="region of interest" description="Disordered" evidence="1">
    <location>
        <begin position="65"/>
        <end position="94"/>
    </location>
</feature>
<comment type="caution">
    <text evidence="2">The sequence shown here is derived from an EMBL/GenBank/DDBJ whole genome shotgun (WGS) entry which is preliminary data.</text>
</comment>
<protein>
    <submittedName>
        <fullName evidence="2">Uncharacterized protein</fullName>
    </submittedName>
</protein>
<feature type="compositionally biased region" description="Low complexity" evidence="1">
    <location>
        <begin position="65"/>
        <end position="80"/>
    </location>
</feature>
<feature type="compositionally biased region" description="Acidic residues" evidence="1">
    <location>
        <begin position="81"/>
        <end position="94"/>
    </location>
</feature>
<evidence type="ECO:0000313" key="3">
    <source>
        <dbReference type="Proteomes" id="UP000663879"/>
    </source>
</evidence>
<reference evidence="2" key="1">
    <citation type="submission" date="2021-02" db="EMBL/GenBank/DDBJ databases">
        <authorList>
            <person name="Nowell W R."/>
        </authorList>
    </citation>
    <scope>NUCLEOTIDE SEQUENCE</scope>
    <source>
        <strain evidence="2">Ploen Becks lab</strain>
    </source>
</reference>